<comment type="catalytic activity">
    <reaction evidence="9 10 11">
        <text>adenosine(37) in tRNA + dimethylallyl diphosphate = N(6)-dimethylallyladenosine(37) in tRNA + diphosphate</text>
        <dbReference type="Rhea" id="RHEA:26482"/>
        <dbReference type="Rhea" id="RHEA-COMP:10162"/>
        <dbReference type="Rhea" id="RHEA-COMP:10375"/>
        <dbReference type="ChEBI" id="CHEBI:33019"/>
        <dbReference type="ChEBI" id="CHEBI:57623"/>
        <dbReference type="ChEBI" id="CHEBI:74411"/>
        <dbReference type="ChEBI" id="CHEBI:74415"/>
        <dbReference type="EC" id="2.5.1.75"/>
    </reaction>
</comment>
<evidence type="ECO:0000256" key="2">
    <source>
        <dbReference type="ARBA" id="ARBA00003213"/>
    </source>
</evidence>
<evidence type="ECO:0000256" key="13">
    <source>
        <dbReference type="RuleBase" id="RU003785"/>
    </source>
</evidence>
<dbReference type="Proteomes" id="UP000320948">
    <property type="component" value="Unassembled WGS sequence"/>
</dbReference>
<dbReference type="PANTHER" id="PTHR11088:SF60">
    <property type="entry name" value="TRNA DIMETHYLALLYLTRANSFERASE"/>
    <property type="match status" value="1"/>
</dbReference>
<comment type="cofactor">
    <cofactor evidence="1 10">
        <name>Mg(2+)</name>
        <dbReference type="ChEBI" id="CHEBI:18420"/>
    </cofactor>
</comment>
<accession>A0A6N4RDD2</accession>
<evidence type="ECO:0000256" key="1">
    <source>
        <dbReference type="ARBA" id="ARBA00001946"/>
    </source>
</evidence>
<evidence type="ECO:0000256" key="6">
    <source>
        <dbReference type="ARBA" id="ARBA00022741"/>
    </source>
</evidence>
<comment type="subunit">
    <text evidence="10">Monomer.</text>
</comment>
<reference evidence="14 15" key="1">
    <citation type="journal article" date="2017" name="Nat. Commun.">
        <title>In situ click chemistry generation of cyclooxygenase-2 inhibitors.</title>
        <authorList>
            <person name="Bhardwaj A."/>
            <person name="Kaur J."/>
            <person name="Wuest M."/>
            <person name="Wuest F."/>
        </authorList>
    </citation>
    <scope>NUCLEOTIDE SEQUENCE [LARGE SCALE GENOMIC DNA]</scope>
    <source>
        <strain evidence="14">S2_018_000_R2_106</strain>
    </source>
</reference>
<feature type="binding site" evidence="10">
    <location>
        <begin position="13"/>
        <end position="18"/>
    </location>
    <ligand>
        <name>substrate</name>
    </ligand>
</feature>
<evidence type="ECO:0000256" key="11">
    <source>
        <dbReference type="RuleBase" id="RU003783"/>
    </source>
</evidence>
<organism evidence="14 15">
    <name type="scientific">Blastochloris viridis</name>
    <name type="common">Rhodopseudomonas viridis</name>
    <dbReference type="NCBI Taxonomy" id="1079"/>
    <lineage>
        <taxon>Bacteria</taxon>
        <taxon>Pseudomonadati</taxon>
        <taxon>Pseudomonadota</taxon>
        <taxon>Alphaproteobacteria</taxon>
        <taxon>Hyphomicrobiales</taxon>
        <taxon>Blastochloridaceae</taxon>
        <taxon>Blastochloris</taxon>
    </lineage>
</organism>
<feature type="region of interest" description="Interaction with substrate tRNA" evidence="10">
    <location>
        <begin position="36"/>
        <end position="39"/>
    </location>
</feature>
<comment type="caution">
    <text evidence="14">The sequence shown here is derived from an EMBL/GenBank/DDBJ whole genome shotgun (WGS) entry which is preliminary data.</text>
</comment>
<keyword evidence="5 10" id="KW-0819">tRNA processing</keyword>
<comment type="function">
    <text evidence="2 10 12">Catalyzes the transfer of a dimethylallyl group onto the adenine at position 37 in tRNAs that read codons beginning with uridine, leading to the formation of N6-(dimethylallyl)adenosine (i(6)A).</text>
</comment>
<comment type="similarity">
    <text evidence="3 10 13">Belongs to the IPP transferase family.</text>
</comment>
<feature type="region of interest" description="Interaction with substrate tRNA" evidence="10">
    <location>
        <begin position="156"/>
        <end position="160"/>
    </location>
</feature>
<dbReference type="EMBL" id="VAFM01000001">
    <property type="protein sequence ID" value="TKW61309.1"/>
    <property type="molecule type" value="Genomic_DNA"/>
</dbReference>
<dbReference type="GO" id="GO:0005524">
    <property type="term" value="F:ATP binding"/>
    <property type="evidence" value="ECO:0007669"/>
    <property type="project" value="UniProtKB-UniRule"/>
</dbReference>
<dbReference type="InterPro" id="IPR027417">
    <property type="entry name" value="P-loop_NTPase"/>
</dbReference>
<proteinExistence type="inferred from homology"/>
<keyword evidence="6 10" id="KW-0547">Nucleotide-binding</keyword>
<evidence type="ECO:0000256" key="9">
    <source>
        <dbReference type="ARBA" id="ARBA00049563"/>
    </source>
</evidence>
<dbReference type="Gene3D" id="3.40.50.300">
    <property type="entry name" value="P-loop containing nucleotide triphosphate hydrolases"/>
    <property type="match status" value="1"/>
</dbReference>
<keyword evidence="4 10" id="KW-0808">Transferase</keyword>
<dbReference type="AlphaFoldDB" id="A0A6N4RDD2"/>
<dbReference type="PANTHER" id="PTHR11088">
    <property type="entry name" value="TRNA DIMETHYLALLYLTRANSFERASE"/>
    <property type="match status" value="1"/>
</dbReference>
<evidence type="ECO:0000256" key="12">
    <source>
        <dbReference type="RuleBase" id="RU003784"/>
    </source>
</evidence>
<dbReference type="Gene3D" id="1.10.20.140">
    <property type="match status" value="1"/>
</dbReference>
<feature type="site" description="Interaction with substrate tRNA" evidence="10">
    <location>
        <position position="102"/>
    </location>
</feature>
<name>A0A6N4RDD2_BLAVI</name>
<evidence type="ECO:0000256" key="3">
    <source>
        <dbReference type="ARBA" id="ARBA00005842"/>
    </source>
</evidence>
<evidence type="ECO:0000313" key="14">
    <source>
        <dbReference type="EMBL" id="TKW61309.1"/>
    </source>
</evidence>
<gene>
    <name evidence="10 14" type="primary">miaA</name>
    <name evidence="14" type="ORF">DI628_01370</name>
</gene>
<dbReference type="InterPro" id="IPR039657">
    <property type="entry name" value="Dimethylallyltransferase"/>
</dbReference>
<dbReference type="EC" id="2.5.1.75" evidence="10"/>
<dbReference type="HAMAP" id="MF_00185">
    <property type="entry name" value="IPP_trans"/>
    <property type="match status" value="1"/>
</dbReference>
<evidence type="ECO:0000256" key="8">
    <source>
        <dbReference type="ARBA" id="ARBA00022842"/>
    </source>
</evidence>
<dbReference type="NCBIfam" id="TIGR00174">
    <property type="entry name" value="miaA"/>
    <property type="match status" value="1"/>
</dbReference>
<evidence type="ECO:0000256" key="4">
    <source>
        <dbReference type="ARBA" id="ARBA00022679"/>
    </source>
</evidence>
<dbReference type="GO" id="GO:0052381">
    <property type="term" value="F:tRNA dimethylallyltransferase activity"/>
    <property type="evidence" value="ECO:0007669"/>
    <property type="project" value="UniProtKB-UniRule"/>
</dbReference>
<dbReference type="Pfam" id="PF01715">
    <property type="entry name" value="IPPT"/>
    <property type="match status" value="1"/>
</dbReference>
<protein>
    <recommendedName>
        <fullName evidence="10">tRNA dimethylallyltransferase</fullName>
        <ecNumber evidence="10">2.5.1.75</ecNumber>
    </recommendedName>
    <alternativeName>
        <fullName evidence="10">Dimethylallyl diphosphate:tRNA dimethylallyltransferase</fullName>
        <shortName evidence="10">DMAPP:tRNA dimethylallyltransferase</shortName>
        <shortName evidence="10">DMATase</shortName>
    </alternativeName>
    <alternativeName>
        <fullName evidence="10">Isopentenyl-diphosphate:tRNA isopentenyltransferase</fullName>
        <shortName evidence="10">IPP transferase</shortName>
        <shortName evidence="10">IPPT</shortName>
        <shortName evidence="10">IPTase</shortName>
    </alternativeName>
</protein>
<keyword evidence="7 10" id="KW-0067">ATP-binding</keyword>
<dbReference type="SUPFAM" id="SSF52540">
    <property type="entry name" value="P-loop containing nucleoside triphosphate hydrolases"/>
    <property type="match status" value="1"/>
</dbReference>
<dbReference type="InterPro" id="IPR018022">
    <property type="entry name" value="IPT"/>
</dbReference>
<evidence type="ECO:0000256" key="10">
    <source>
        <dbReference type="HAMAP-Rule" id="MF_00185"/>
    </source>
</evidence>
<dbReference type="GO" id="GO:0006400">
    <property type="term" value="P:tRNA modification"/>
    <property type="evidence" value="ECO:0007669"/>
    <property type="project" value="TreeGrafter"/>
</dbReference>
<evidence type="ECO:0000256" key="5">
    <source>
        <dbReference type="ARBA" id="ARBA00022694"/>
    </source>
</evidence>
<feature type="binding site" evidence="10">
    <location>
        <begin position="11"/>
        <end position="18"/>
    </location>
    <ligand>
        <name>ATP</name>
        <dbReference type="ChEBI" id="CHEBI:30616"/>
    </ligand>
</feature>
<evidence type="ECO:0000256" key="7">
    <source>
        <dbReference type="ARBA" id="ARBA00022840"/>
    </source>
</evidence>
<feature type="site" description="Interaction with substrate tRNA" evidence="10">
    <location>
        <position position="128"/>
    </location>
</feature>
<keyword evidence="8 10" id="KW-0460">Magnesium</keyword>
<comment type="caution">
    <text evidence="10">Lacks conserved residue(s) required for the propagation of feature annotation.</text>
</comment>
<sequence>MALPEVIVIFGPTASGKTGASIEAARLLGGEVINADSRQIYSKIPILSAAPTAEEKGDVPHHLFEIIDPAERVSAGRWAEMALVKIEEIIARGKRPIVVGGTGLYLRTLMEGISEIPAVPEEVEELFRGRPVDELYEELQALDPNLAAKLHATDTQRITRGLVVHSHTGTPLSEWQAIPAKVPPYSFRRLAISPEREELYERIGKRWDLMVDAGMIAEVEALKDDGYTLAMPGLQGLGAEEIYDYLDGHVSWDEASRSAVQGTRHYAKRQVTWLRNTYGAEEIFASSGELVAWVKEAYSG</sequence>
<evidence type="ECO:0000313" key="15">
    <source>
        <dbReference type="Proteomes" id="UP000320948"/>
    </source>
</evidence>